<organism evidence="2 3">
    <name type="scientific">Polytolypa hystricis (strain UAMH7299)</name>
    <dbReference type="NCBI Taxonomy" id="1447883"/>
    <lineage>
        <taxon>Eukaryota</taxon>
        <taxon>Fungi</taxon>
        <taxon>Dikarya</taxon>
        <taxon>Ascomycota</taxon>
        <taxon>Pezizomycotina</taxon>
        <taxon>Eurotiomycetes</taxon>
        <taxon>Eurotiomycetidae</taxon>
        <taxon>Onygenales</taxon>
        <taxon>Onygenales incertae sedis</taxon>
        <taxon>Polytolypa</taxon>
    </lineage>
</organism>
<feature type="region of interest" description="Disordered" evidence="1">
    <location>
        <begin position="194"/>
        <end position="252"/>
    </location>
</feature>
<gene>
    <name evidence="2" type="ORF">AJ80_08510</name>
</gene>
<feature type="region of interest" description="Disordered" evidence="1">
    <location>
        <begin position="270"/>
        <end position="312"/>
    </location>
</feature>
<dbReference type="CDD" id="cd00590">
    <property type="entry name" value="RRM_SF"/>
    <property type="match status" value="1"/>
</dbReference>
<evidence type="ECO:0008006" key="4">
    <source>
        <dbReference type="Google" id="ProtNLM"/>
    </source>
</evidence>
<proteinExistence type="predicted"/>
<protein>
    <recommendedName>
        <fullName evidence="4">RRM domain-containing protein</fullName>
    </recommendedName>
</protein>
<dbReference type="EMBL" id="PDNA01000199">
    <property type="protein sequence ID" value="PGH04457.1"/>
    <property type="molecule type" value="Genomic_DNA"/>
</dbReference>
<feature type="compositionally biased region" description="Polar residues" evidence="1">
    <location>
        <begin position="96"/>
        <end position="105"/>
    </location>
</feature>
<feature type="compositionally biased region" description="Low complexity" evidence="1">
    <location>
        <begin position="37"/>
        <end position="60"/>
    </location>
</feature>
<dbReference type="Proteomes" id="UP000224634">
    <property type="component" value="Unassembled WGS sequence"/>
</dbReference>
<feature type="compositionally biased region" description="Basic and acidic residues" evidence="1">
    <location>
        <begin position="300"/>
        <end position="312"/>
    </location>
</feature>
<sequence>MATAEKAPSFQEVIQNARIRRKNQALADKLLGKSARRSSTPASASLSARASPAPNSLASRVGIGKRSASASNLNRRGRNVAPAPSTISRPTKMDRISTSIASNKGDTAVRGSRSAFNIKGSASAKFILIGSNFAPGTTAADIESAMEPVGGPMVQCTILTTHPAVVAEMVYSDKRSADKVIATFDKQKADGRTIHIEMKPGGSTQIPTGPRSQSDRSSAIAPQSTFDDLRERADRERREMRRAEPEVQDGRYGFADRLQMKINQDLYGRSRSDRTWSANGSYRSGGGANNESAGLYSDRMIVDDTPRARHER</sequence>
<reference evidence="2 3" key="1">
    <citation type="submission" date="2017-10" db="EMBL/GenBank/DDBJ databases">
        <title>Comparative genomics in systemic dimorphic fungi from Ajellomycetaceae.</title>
        <authorList>
            <person name="Munoz J.F."/>
            <person name="Mcewen J.G."/>
            <person name="Clay O.K."/>
            <person name="Cuomo C.A."/>
        </authorList>
    </citation>
    <scope>NUCLEOTIDE SEQUENCE [LARGE SCALE GENOMIC DNA]</scope>
    <source>
        <strain evidence="2 3">UAMH7299</strain>
    </source>
</reference>
<dbReference type="STRING" id="1447883.A0A2B7X6V0"/>
<feature type="compositionally biased region" description="Polar residues" evidence="1">
    <location>
        <begin position="202"/>
        <end position="226"/>
    </location>
</feature>
<comment type="caution">
    <text evidence="2">The sequence shown here is derived from an EMBL/GenBank/DDBJ whole genome shotgun (WGS) entry which is preliminary data.</text>
</comment>
<evidence type="ECO:0000256" key="1">
    <source>
        <dbReference type="SAM" id="MobiDB-lite"/>
    </source>
</evidence>
<keyword evidence="3" id="KW-1185">Reference proteome</keyword>
<dbReference type="OrthoDB" id="5374349at2759"/>
<dbReference type="GO" id="GO:0003676">
    <property type="term" value="F:nucleic acid binding"/>
    <property type="evidence" value="ECO:0007669"/>
    <property type="project" value="InterPro"/>
</dbReference>
<accession>A0A2B7X6V0</accession>
<feature type="compositionally biased region" description="Basic and acidic residues" evidence="1">
    <location>
        <begin position="227"/>
        <end position="249"/>
    </location>
</feature>
<dbReference type="AlphaFoldDB" id="A0A2B7X6V0"/>
<evidence type="ECO:0000313" key="3">
    <source>
        <dbReference type="Proteomes" id="UP000224634"/>
    </source>
</evidence>
<evidence type="ECO:0000313" key="2">
    <source>
        <dbReference type="EMBL" id="PGH04457.1"/>
    </source>
</evidence>
<dbReference type="SUPFAM" id="SSF54928">
    <property type="entry name" value="RNA-binding domain, RBD"/>
    <property type="match status" value="1"/>
</dbReference>
<dbReference type="Gene3D" id="3.30.70.330">
    <property type="match status" value="1"/>
</dbReference>
<feature type="region of interest" description="Disordered" evidence="1">
    <location>
        <begin position="29"/>
        <end position="110"/>
    </location>
</feature>
<name>A0A2B7X6V0_POLH7</name>
<dbReference type="InterPro" id="IPR012677">
    <property type="entry name" value="Nucleotide-bd_a/b_plait_sf"/>
</dbReference>
<dbReference type="InterPro" id="IPR035979">
    <property type="entry name" value="RBD_domain_sf"/>
</dbReference>